<accession>A0A9P6A686</accession>
<organism evidence="2 3">
    <name type="scientific">Pleurotus eryngii</name>
    <name type="common">Boletus of the steppes</name>
    <dbReference type="NCBI Taxonomy" id="5323"/>
    <lineage>
        <taxon>Eukaryota</taxon>
        <taxon>Fungi</taxon>
        <taxon>Dikarya</taxon>
        <taxon>Basidiomycota</taxon>
        <taxon>Agaricomycotina</taxon>
        <taxon>Agaricomycetes</taxon>
        <taxon>Agaricomycetidae</taxon>
        <taxon>Agaricales</taxon>
        <taxon>Pleurotineae</taxon>
        <taxon>Pleurotaceae</taxon>
        <taxon>Pleurotus</taxon>
    </lineage>
</organism>
<gene>
    <name evidence="2" type="ORF">BDN71DRAFT_1501959</name>
</gene>
<reference evidence="2" key="1">
    <citation type="submission" date="2020-11" db="EMBL/GenBank/DDBJ databases">
        <authorList>
            <consortium name="DOE Joint Genome Institute"/>
            <person name="Ahrendt S."/>
            <person name="Riley R."/>
            <person name="Andreopoulos W."/>
            <person name="Labutti K."/>
            <person name="Pangilinan J."/>
            <person name="Ruiz-Duenas F.J."/>
            <person name="Barrasa J.M."/>
            <person name="Sanchez-Garcia M."/>
            <person name="Camarero S."/>
            <person name="Miyauchi S."/>
            <person name="Serrano A."/>
            <person name="Linde D."/>
            <person name="Babiker R."/>
            <person name="Drula E."/>
            <person name="Ayuso-Fernandez I."/>
            <person name="Pacheco R."/>
            <person name="Padilla G."/>
            <person name="Ferreira P."/>
            <person name="Barriuso J."/>
            <person name="Kellner H."/>
            <person name="Castanera R."/>
            <person name="Alfaro M."/>
            <person name="Ramirez L."/>
            <person name="Pisabarro A.G."/>
            <person name="Kuo A."/>
            <person name="Tritt A."/>
            <person name="Lipzen A."/>
            <person name="He G."/>
            <person name="Yan M."/>
            <person name="Ng V."/>
            <person name="Cullen D."/>
            <person name="Martin F."/>
            <person name="Rosso M.-N."/>
            <person name="Henrissat B."/>
            <person name="Hibbett D."/>
            <person name="Martinez A.T."/>
            <person name="Grigoriev I.V."/>
        </authorList>
    </citation>
    <scope>NUCLEOTIDE SEQUENCE</scope>
    <source>
        <strain evidence="2">ATCC 90797</strain>
    </source>
</reference>
<evidence type="ECO:0000313" key="2">
    <source>
        <dbReference type="EMBL" id="KAF9500757.1"/>
    </source>
</evidence>
<dbReference type="OrthoDB" id="3160134at2759"/>
<feature type="compositionally biased region" description="Polar residues" evidence="1">
    <location>
        <begin position="200"/>
        <end position="211"/>
    </location>
</feature>
<evidence type="ECO:0000256" key="1">
    <source>
        <dbReference type="SAM" id="MobiDB-lite"/>
    </source>
</evidence>
<feature type="region of interest" description="Disordered" evidence="1">
    <location>
        <begin position="1"/>
        <end position="27"/>
    </location>
</feature>
<dbReference type="Pfam" id="PF20414">
    <property type="entry name" value="DUF6698"/>
    <property type="match status" value="1"/>
</dbReference>
<dbReference type="AlphaFoldDB" id="A0A9P6A686"/>
<feature type="region of interest" description="Disordered" evidence="1">
    <location>
        <begin position="191"/>
        <end position="212"/>
    </location>
</feature>
<dbReference type="InterPro" id="IPR046521">
    <property type="entry name" value="DUF6698"/>
</dbReference>
<dbReference type="EMBL" id="MU154526">
    <property type="protein sequence ID" value="KAF9500757.1"/>
    <property type="molecule type" value="Genomic_DNA"/>
</dbReference>
<sequence>MDPPATPVLHNTNKRAASSEEDTPLNKKTHQDPIIANGYHFMCTVEAFILPSTIIENQCWYVYQKLIEMSPHVNRKLGDPAAFVEVGKLLQQGVSSAKSIDTSSIKAQLPYWWASLAPKSPPIPKNKSARGFHNDITGWLLCPAVLNWDDTDGDWPNFLYMIPYDADMPWVGVFQGLLLVKAFCHVFTSPSSTHTDENISDTGSSTRSGNAQLHGMTKVTTGSIAYIATQVYFALSSHTAFTRNSRALNITTFYNSMVGYLRDPENTSDTKELLWWWDKHIFHSDNVSAQGSGNGSQNTIKAAQAAHREATT</sequence>
<proteinExistence type="predicted"/>
<keyword evidence="3" id="KW-1185">Reference proteome</keyword>
<protein>
    <submittedName>
        <fullName evidence="2">Uncharacterized protein</fullName>
    </submittedName>
</protein>
<feature type="compositionally biased region" description="Polar residues" evidence="1">
    <location>
        <begin position="288"/>
        <end position="301"/>
    </location>
</feature>
<evidence type="ECO:0000313" key="3">
    <source>
        <dbReference type="Proteomes" id="UP000807025"/>
    </source>
</evidence>
<feature type="region of interest" description="Disordered" evidence="1">
    <location>
        <begin position="288"/>
        <end position="312"/>
    </location>
</feature>
<dbReference type="Proteomes" id="UP000807025">
    <property type="component" value="Unassembled WGS sequence"/>
</dbReference>
<comment type="caution">
    <text evidence="2">The sequence shown here is derived from an EMBL/GenBank/DDBJ whole genome shotgun (WGS) entry which is preliminary data.</text>
</comment>
<name>A0A9P6A686_PLEER</name>